<dbReference type="Proteomes" id="UP000605784">
    <property type="component" value="Unassembled WGS sequence"/>
</dbReference>
<dbReference type="AlphaFoldDB" id="A0A830GH62"/>
<proteinExistence type="predicted"/>
<protein>
    <submittedName>
        <fullName evidence="1">Uncharacterized protein</fullName>
    </submittedName>
</protein>
<keyword evidence="2" id="KW-1185">Reference proteome</keyword>
<evidence type="ECO:0000313" key="2">
    <source>
        <dbReference type="Proteomes" id="UP000605784"/>
    </source>
</evidence>
<reference evidence="1" key="2">
    <citation type="submission" date="2020-09" db="EMBL/GenBank/DDBJ databases">
        <authorList>
            <person name="Sun Q."/>
            <person name="Ohkuma M."/>
        </authorList>
    </citation>
    <scope>NUCLEOTIDE SEQUENCE</scope>
    <source>
        <strain evidence="1">JCM 17820</strain>
    </source>
</reference>
<sequence length="99" mass="10885">MTPHADCEDCPWSYEGEDLVEVSDEAERHQRKELHDVDVHRGVATDGGIVRWAHSARQLAGVGDQDPTCKHDTVGCPGPEGHWTDRCLDCFAEGGEDGE</sequence>
<accession>A0A830GH62</accession>
<gene>
    <name evidence="1" type="ORF">GCM10009030_00230</name>
</gene>
<evidence type="ECO:0000313" key="1">
    <source>
        <dbReference type="EMBL" id="GGN84529.1"/>
    </source>
</evidence>
<dbReference type="EMBL" id="BMOU01000001">
    <property type="protein sequence ID" value="GGN84529.1"/>
    <property type="molecule type" value="Genomic_DNA"/>
</dbReference>
<reference evidence="1" key="1">
    <citation type="journal article" date="2014" name="Int. J. Syst. Evol. Microbiol.">
        <title>Complete genome sequence of Corynebacterium casei LMG S-19264T (=DSM 44701T), isolated from a smear-ripened cheese.</title>
        <authorList>
            <consortium name="US DOE Joint Genome Institute (JGI-PGF)"/>
            <person name="Walter F."/>
            <person name="Albersmeier A."/>
            <person name="Kalinowski J."/>
            <person name="Ruckert C."/>
        </authorList>
    </citation>
    <scope>NUCLEOTIDE SEQUENCE</scope>
    <source>
        <strain evidence="1">JCM 17820</strain>
    </source>
</reference>
<organism evidence="1 2">
    <name type="scientific">Haloarcula pellucida</name>
    <dbReference type="NCBI Taxonomy" id="1427151"/>
    <lineage>
        <taxon>Archaea</taxon>
        <taxon>Methanobacteriati</taxon>
        <taxon>Methanobacteriota</taxon>
        <taxon>Stenosarchaea group</taxon>
        <taxon>Halobacteria</taxon>
        <taxon>Halobacteriales</taxon>
        <taxon>Haloarculaceae</taxon>
        <taxon>Haloarcula</taxon>
    </lineage>
</organism>
<name>A0A830GH62_9EURY</name>
<comment type="caution">
    <text evidence="1">The sequence shown here is derived from an EMBL/GenBank/DDBJ whole genome shotgun (WGS) entry which is preliminary data.</text>
</comment>
<dbReference type="RefSeq" id="WP_188993410.1">
    <property type="nucleotide sequence ID" value="NZ_BMOU01000001.1"/>
</dbReference>